<evidence type="ECO:0000256" key="8">
    <source>
        <dbReference type="ARBA" id="ARBA00023242"/>
    </source>
</evidence>
<dbReference type="InterPro" id="IPR044817">
    <property type="entry name" value="SBP-like"/>
</dbReference>
<keyword evidence="8" id="KW-0539">Nucleus</keyword>
<name>A0ABD1HL98_SALDI</name>
<dbReference type="Proteomes" id="UP001567538">
    <property type="component" value="Unassembled WGS sequence"/>
</dbReference>
<dbReference type="EMBL" id="JBEAFC010000005">
    <property type="protein sequence ID" value="KAL1556775.1"/>
    <property type="molecule type" value="Genomic_DNA"/>
</dbReference>
<gene>
    <name evidence="13" type="ORF">AAHA92_12355</name>
</gene>
<feature type="region of interest" description="Disordered" evidence="11">
    <location>
        <begin position="63"/>
        <end position="82"/>
    </location>
</feature>
<dbReference type="PROSITE" id="PS51141">
    <property type="entry name" value="ZF_SBP"/>
    <property type="match status" value="1"/>
</dbReference>
<protein>
    <submittedName>
        <fullName evidence="13">Squamosa promoter-binding-like protein 12 isoform X1</fullName>
    </submittedName>
</protein>
<dbReference type="AlphaFoldDB" id="A0ABD1HL98"/>
<evidence type="ECO:0000256" key="1">
    <source>
        <dbReference type="ARBA" id="ARBA00004123"/>
    </source>
</evidence>
<sequence length="461" mass="50283">MSPFVEMEWNAKWDSDNLVAFGSKATENPKNLQLADWTIVDDGEIHGGSFNLSAAACVGNSAASGSNGRHGSSAKSSISASTDSSCKDRIQTSILTFTTSEGPSGNFSKKIEMRGIEISGTSSAPNASVSSAEALLGLKLGKRTYFENTGGGGTVKSTSFTAMPAPATATTPKKTKSSSQNAPISCQVEGCNIDLSLAKEYHRKHKVCDSHSKCPRVIVGGRERRFCQQCSRFHSLSEFDEEKRSCRRRLSDHNARRRKPQQEIIQFNLPRLSTPFYGGTDKMSCMLSNSQFVHLRNTAHYSWNNSKFVLAKGSLLESEGGKGIEEQLQGPGIRVSQAINMQNAANELSASIHTQPVVLNPGCKGSLISSLDAAPEYRRALSLLSSNSWDSCNQESIQFHHQLHENSSNIIQSMYHAIPEGVPFSSSDFWMTGPHPTHHLVQSLDTFKTPYDADFYSSILN</sequence>
<feature type="domain" description="SBP-type" evidence="12">
    <location>
        <begin position="183"/>
        <end position="260"/>
    </location>
</feature>
<comment type="function">
    <text evidence="9">Probable transcriptional factor. Binds to the promoter of the SQUAMOSA gene.</text>
</comment>
<dbReference type="InterPro" id="IPR036893">
    <property type="entry name" value="SBP_sf"/>
</dbReference>
<evidence type="ECO:0000256" key="9">
    <source>
        <dbReference type="ARBA" id="ARBA00056472"/>
    </source>
</evidence>
<dbReference type="Pfam" id="PF03110">
    <property type="entry name" value="SBP"/>
    <property type="match status" value="1"/>
</dbReference>
<keyword evidence="7" id="KW-0804">Transcription</keyword>
<evidence type="ECO:0000259" key="12">
    <source>
        <dbReference type="PROSITE" id="PS51141"/>
    </source>
</evidence>
<keyword evidence="5" id="KW-0805">Transcription regulation</keyword>
<dbReference type="PANTHER" id="PTHR31251">
    <property type="entry name" value="SQUAMOSA PROMOTER-BINDING-LIKE PROTEIN 4"/>
    <property type="match status" value="1"/>
</dbReference>
<dbReference type="GO" id="GO:0005634">
    <property type="term" value="C:nucleus"/>
    <property type="evidence" value="ECO:0007669"/>
    <property type="project" value="UniProtKB-SubCell"/>
</dbReference>
<feature type="compositionally biased region" description="Low complexity" evidence="11">
    <location>
        <begin position="73"/>
        <end position="82"/>
    </location>
</feature>
<dbReference type="GO" id="GO:0003677">
    <property type="term" value="F:DNA binding"/>
    <property type="evidence" value="ECO:0007669"/>
    <property type="project" value="UniProtKB-KW"/>
</dbReference>
<dbReference type="InterPro" id="IPR004333">
    <property type="entry name" value="SBP_dom"/>
</dbReference>
<keyword evidence="14" id="KW-1185">Reference proteome</keyword>
<evidence type="ECO:0000256" key="3">
    <source>
        <dbReference type="ARBA" id="ARBA00022771"/>
    </source>
</evidence>
<keyword evidence="4" id="KW-0862">Zinc</keyword>
<proteinExistence type="predicted"/>
<evidence type="ECO:0000256" key="6">
    <source>
        <dbReference type="ARBA" id="ARBA00023125"/>
    </source>
</evidence>
<evidence type="ECO:0000313" key="13">
    <source>
        <dbReference type="EMBL" id="KAL1556775.1"/>
    </source>
</evidence>
<dbReference type="PANTHER" id="PTHR31251:SF74">
    <property type="entry name" value="SQUAMOSA PROMOTER-BINDING-LIKE PROTEIN 2"/>
    <property type="match status" value="1"/>
</dbReference>
<comment type="subcellular location">
    <subcellularLocation>
        <location evidence="1">Nucleus</location>
    </subcellularLocation>
</comment>
<evidence type="ECO:0000256" key="10">
    <source>
        <dbReference type="PROSITE-ProRule" id="PRU00470"/>
    </source>
</evidence>
<dbReference type="SUPFAM" id="SSF103612">
    <property type="entry name" value="SBT domain"/>
    <property type="match status" value="1"/>
</dbReference>
<feature type="compositionally biased region" description="Low complexity" evidence="11">
    <location>
        <begin position="157"/>
        <end position="172"/>
    </location>
</feature>
<evidence type="ECO:0000256" key="11">
    <source>
        <dbReference type="SAM" id="MobiDB-lite"/>
    </source>
</evidence>
<keyword evidence="6" id="KW-0238">DNA-binding</keyword>
<evidence type="ECO:0000256" key="2">
    <source>
        <dbReference type="ARBA" id="ARBA00022723"/>
    </source>
</evidence>
<organism evidence="13 14">
    <name type="scientific">Salvia divinorum</name>
    <name type="common">Maria pastora</name>
    <name type="synonym">Diviner's sage</name>
    <dbReference type="NCBI Taxonomy" id="28513"/>
    <lineage>
        <taxon>Eukaryota</taxon>
        <taxon>Viridiplantae</taxon>
        <taxon>Streptophyta</taxon>
        <taxon>Embryophyta</taxon>
        <taxon>Tracheophyta</taxon>
        <taxon>Spermatophyta</taxon>
        <taxon>Magnoliopsida</taxon>
        <taxon>eudicotyledons</taxon>
        <taxon>Gunneridae</taxon>
        <taxon>Pentapetalae</taxon>
        <taxon>asterids</taxon>
        <taxon>lamiids</taxon>
        <taxon>Lamiales</taxon>
        <taxon>Lamiaceae</taxon>
        <taxon>Nepetoideae</taxon>
        <taxon>Mentheae</taxon>
        <taxon>Salviinae</taxon>
        <taxon>Salvia</taxon>
        <taxon>Salvia subgen. Calosphace</taxon>
    </lineage>
</organism>
<comment type="caution">
    <text evidence="13">The sequence shown here is derived from an EMBL/GenBank/DDBJ whole genome shotgun (WGS) entry which is preliminary data.</text>
</comment>
<accession>A0ABD1HL98</accession>
<dbReference type="Gene3D" id="4.10.1100.10">
    <property type="entry name" value="Transcription factor, SBP-box domain"/>
    <property type="match status" value="1"/>
</dbReference>
<feature type="region of interest" description="Disordered" evidence="11">
    <location>
        <begin position="157"/>
        <end position="181"/>
    </location>
</feature>
<dbReference type="FunFam" id="4.10.1100.10:FF:000001">
    <property type="entry name" value="Squamosa promoter-binding-like protein 14"/>
    <property type="match status" value="1"/>
</dbReference>
<evidence type="ECO:0000256" key="5">
    <source>
        <dbReference type="ARBA" id="ARBA00023015"/>
    </source>
</evidence>
<reference evidence="13 14" key="1">
    <citation type="submission" date="2024-06" db="EMBL/GenBank/DDBJ databases">
        <title>A chromosome level genome sequence of Diviner's sage (Salvia divinorum).</title>
        <authorList>
            <person name="Ford S.A."/>
            <person name="Ro D.-K."/>
            <person name="Ness R.W."/>
            <person name="Phillips M.A."/>
        </authorList>
    </citation>
    <scope>NUCLEOTIDE SEQUENCE [LARGE SCALE GENOMIC DNA]</scope>
    <source>
        <strain evidence="13">SAF-2024a</strain>
        <tissue evidence="13">Leaf</tissue>
    </source>
</reference>
<dbReference type="GO" id="GO:0008270">
    <property type="term" value="F:zinc ion binding"/>
    <property type="evidence" value="ECO:0007669"/>
    <property type="project" value="UniProtKB-KW"/>
</dbReference>
<evidence type="ECO:0000313" key="14">
    <source>
        <dbReference type="Proteomes" id="UP001567538"/>
    </source>
</evidence>
<keyword evidence="2" id="KW-0479">Metal-binding</keyword>
<evidence type="ECO:0000256" key="4">
    <source>
        <dbReference type="ARBA" id="ARBA00022833"/>
    </source>
</evidence>
<evidence type="ECO:0000256" key="7">
    <source>
        <dbReference type="ARBA" id="ARBA00023163"/>
    </source>
</evidence>
<keyword evidence="3 10" id="KW-0863">Zinc-finger</keyword>